<evidence type="ECO:0000313" key="1">
    <source>
        <dbReference type="EMBL" id="KKN18825.1"/>
    </source>
</evidence>
<dbReference type="EMBL" id="LAZR01003392">
    <property type="protein sequence ID" value="KKN18825.1"/>
    <property type="molecule type" value="Genomic_DNA"/>
</dbReference>
<accession>A0A0F9NH51</accession>
<protein>
    <submittedName>
        <fullName evidence="1">Uncharacterized protein</fullName>
    </submittedName>
</protein>
<sequence length="170" mass="19543">MTTVKTTLTKFIKFLDGLQDGTVKSKAYDKIKKTLRFSLDRNVFGHMQHEGNVFEIPTQTDLELLIMGGGRSHKPGKPRESHYSKEYLRKKRRLGLPAHEYKQMGFKEGTEVIIQQDRVVMRTPAANTTARGFNYGPIHESKKSVLKYAFLSSWQQIIGNIVETIKDELR</sequence>
<organism evidence="1">
    <name type="scientific">marine sediment metagenome</name>
    <dbReference type="NCBI Taxonomy" id="412755"/>
    <lineage>
        <taxon>unclassified sequences</taxon>
        <taxon>metagenomes</taxon>
        <taxon>ecological metagenomes</taxon>
    </lineage>
</organism>
<dbReference type="AlphaFoldDB" id="A0A0F9NH51"/>
<name>A0A0F9NH51_9ZZZZ</name>
<reference evidence="1" key="1">
    <citation type="journal article" date="2015" name="Nature">
        <title>Complex archaea that bridge the gap between prokaryotes and eukaryotes.</title>
        <authorList>
            <person name="Spang A."/>
            <person name="Saw J.H."/>
            <person name="Jorgensen S.L."/>
            <person name="Zaremba-Niedzwiedzka K."/>
            <person name="Martijn J."/>
            <person name="Lind A.E."/>
            <person name="van Eijk R."/>
            <person name="Schleper C."/>
            <person name="Guy L."/>
            <person name="Ettema T.J."/>
        </authorList>
    </citation>
    <scope>NUCLEOTIDE SEQUENCE</scope>
</reference>
<gene>
    <name evidence="1" type="ORF">LCGC14_0951990</name>
</gene>
<comment type="caution">
    <text evidence="1">The sequence shown here is derived from an EMBL/GenBank/DDBJ whole genome shotgun (WGS) entry which is preliminary data.</text>
</comment>
<proteinExistence type="predicted"/>